<dbReference type="SUPFAM" id="SSF53335">
    <property type="entry name" value="S-adenosyl-L-methionine-dependent methyltransferases"/>
    <property type="match status" value="1"/>
</dbReference>
<feature type="domain" description="Ribosomal RNA large subunit methyltransferase K/L-like methyltransferase" evidence="1">
    <location>
        <begin position="118"/>
        <end position="239"/>
    </location>
</feature>
<organism evidence="2 3">
    <name type="scientific">Nanobsidianus stetteri</name>
    <dbReference type="NCBI Taxonomy" id="1294122"/>
    <lineage>
        <taxon>Archaea</taxon>
        <taxon>Nanobdellota</taxon>
        <taxon>Candidatus Nanoarchaeia</taxon>
        <taxon>Nanoarchaeales</taxon>
        <taxon>Nanopusillaceae</taxon>
        <taxon>Candidatus Nanobsidianus</taxon>
    </lineage>
</organism>
<name>A0A2T9WRV2_NANST</name>
<dbReference type="InterPro" id="IPR000241">
    <property type="entry name" value="RlmKL-like_Mtase"/>
</dbReference>
<evidence type="ECO:0000259" key="1">
    <source>
        <dbReference type="Pfam" id="PF01170"/>
    </source>
</evidence>
<dbReference type="InterPro" id="IPR029063">
    <property type="entry name" value="SAM-dependent_MTases_sf"/>
</dbReference>
<dbReference type="AlphaFoldDB" id="A0A2T9WRV2"/>
<gene>
    <name evidence="2" type="ORF">DDW05_02645</name>
</gene>
<proteinExistence type="predicted"/>
<reference evidence="2 3" key="1">
    <citation type="journal article" date="2015" name="Appl. Environ. Microbiol.">
        <title>Nanoarchaeota, Their Sulfolobales Host, and Nanoarchaeota Virus Distribution across Yellowstone National Park Hot Springs.</title>
        <authorList>
            <person name="Munson-McGee J.H."/>
            <person name="Field E.K."/>
            <person name="Bateson M."/>
            <person name="Rooney C."/>
            <person name="Stepanauskas R."/>
            <person name="Young M.J."/>
        </authorList>
    </citation>
    <scope>NUCLEOTIDE SEQUENCE [LARGE SCALE GENOMIC DNA]</scope>
    <source>
        <strain evidence="2">SCGC AB-777_O03</strain>
    </source>
</reference>
<dbReference type="Proteomes" id="UP000245908">
    <property type="component" value="Unassembled WGS sequence"/>
</dbReference>
<evidence type="ECO:0000313" key="2">
    <source>
        <dbReference type="EMBL" id="PVU70584.1"/>
    </source>
</evidence>
<dbReference type="EMBL" id="QEFH01000023">
    <property type="protein sequence ID" value="PVU70584.1"/>
    <property type="molecule type" value="Genomic_DNA"/>
</dbReference>
<dbReference type="Pfam" id="PF01170">
    <property type="entry name" value="UPF0020"/>
    <property type="match status" value="1"/>
</dbReference>
<accession>A0A2T9WRV2</accession>
<protein>
    <recommendedName>
        <fullName evidence="1">Ribosomal RNA large subunit methyltransferase K/L-like methyltransferase domain-containing protein</fullName>
    </recommendedName>
</protein>
<sequence>MIILKILIFDLLMELCNFPFIIYSMNNNYNTLLITEKGLENITIKEIEKILNRNIDYNIIEKKNKILIYTNLDFEERLNLLFNSRTIDNILYKEKDKYKYFLLKNLYERSYQLKKIEKLKSTLVNKIIYYSNIWENEEVLNIMDDGSFSIEQGIYIKNILPIFWRRKEISEYMDYFEKYMNIKKKVNIKIYCVNKDKNKLLLIERNSENALVNDIIFFRRLDIEWLDLKFKEGSIDKIFTFRIKKDSELNIKDKYIFYHSDKLLKNNGKLYLLLYNYDYKKILDNIKNYIKKYSLLYVDSFYLYNYNKRLLLIILEKI</sequence>
<evidence type="ECO:0000313" key="3">
    <source>
        <dbReference type="Proteomes" id="UP000245908"/>
    </source>
</evidence>
<comment type="caution">
    <text evidence="2">The sequence shown here is derived from an EMBL/GenBank/DDBJ whole genome shotgun (WGS) entry which is preliminary data.</text>
</comment>